<sequence length="57" mass="6713">VVSEDRYAQGIQEFLCCFYTSRVKLSIIDTTSDVDSAKLGHFRRRHVRFDSVNLLYR</sequence>
<keyword evidence="2" id="KW-1185">Reference proteome</keyword>
<dbReference type="STRING" id="946122.A0A0C2SQZ8"/>
<evidence type="ECO:0000313" key="1">
    <source>
        <dbReference type="EMBL" id="KIL56409.1"/>
    </source>
</evidence>
<accession>A0A0C2SQZ8</accession>
<dbReference type="EMBL" id="KN818423">
    <property type="protein sequence ID" value="KIL56409.1"/>
    <property type="molecule type" value="Genomic_DNA"/>
</dbReference>
<proteinExistence type="predicted"/>
<dbReference type="InParanoid" id="A0A0C2SQZ8"/>
<feature type="non-terminal residue" evidence="1">
    <location>
        <position position="1"/>
    </location>
</feature>
<gene>
    <name evidence="1" type="ORF">M378DRAFT_58859</name>
</gene>
<organism evidence="1 2">
    <name type="scientific">Amanita muscaria (strain Koide BX008)</name>
    <dbReference type="NCBI Taxonomy" id="946122"/>
    <lineage>
        <taxon>Eukaryota</taxon>
        <taxon>Fungi</taxon>
        <taxon>Dikarya</taxon>
        <taxon>Basidiomycota</taxon>
        <taxon>Agaricomycotina</taxon>
        <taxon>Agaricomycetes</taxon>
        <taxon>Agaricomycetidae</taxon>
        <taxon>Agaricales</taxon>
        <taxon>Pluteineae</taxon>
        <taxon>Amanitaceae</taxon>
        <taxon>Amanita</taxon>
    </lineage>
</organism>
<dbReference type="AlphaFoldDB" id="A0A0C2SQZ8"/>
<evidence type="ECO:0000313" key="2">
    <source>
        <dbReference type="Proteomes" id="UP000054549"/>
    </source>
</evidence>
<name>A0A0C2SQZ8_AMAMK</name>
<dbReference type="HOGENOM" id="CLU_3001850_0_0_1"/>
<reference evidence="1 2" key="1">
    <citation type="submission" date="2014-04" db="EMBL/GenBank/DDBJ databases">
        <title>Evolutionary Origins and Diversification of the Mycorrhizal Mutualists.</title>
        <authorList>
            <consortium name="DOE Joint Genome Institute"/>
            <consortium name="Mycorrhizal Genomics Consortium"/>
            <person name="Kohler A."/>
            <person name="Kuo A."/>
            <person name="Nagy L.G."/>
            <person name="Floudas D."/>
            <person name="Copeland A."/>
            <person name="Barry K.W."/>
            <person name="Cichocki N."/>
            <person name="Veneault-Fourrey C."/>
            <person name="LaButti K."/>
            <person name="Lindquist E.A."/>
            <person name="Lipzen A."/>
            <person name="Lundell T."/>
            <person name="Morin E."/>
            <person name="Murat C."/>
            <person name="Riley R."/>
            <person name="Ohm R."/>
            <person name="Sun H."/>
            <person name="Tunlid A."/>
            <person name="Henrissat B."/>
            <person name="Grigoriev I.V."/>
            <person name="Hibbett D.S."/>
            <person name="Martin F."/>
        </authorList>
    </citation>
    <scope>NUCLEOTIDE SEQUENCE [LARGE SCALE GENOMIC DNA]</scope>
    <source>
        <strain evidence="1 2">Koide BX008</strain>
    </source>
</reference>
<feature type="non-terminal residue" evidence="1">
    <location>
        <position position="57"/>
    </location>
</feature>
<protein>
    <submittedName>
        <fullName evidence="1">Uncharacterized protein</fullName>
    </submittedName>
</protein>
<dbReference type="Proteomes" id="UP000054549">
    <property type="component" value="Unassembled WGS sequence"/>
</dbReference>